<dbReference type="SUPFAM" id="SSF51197">
    <property type="entry name" value="Clavaminate synthase-like"/>
    <property type="match status" value="1"/>
</dbReference>
<comment type="caution">
    <text evidence="7">The sequence shown here is derived from an EMBL/GenBank/DDBJ whole genome shotgun (WGS) entry which is preliminary data.</text>
</comment>
<feature type="domain" description="TauD/TfdA-like" evidence="6">
    <location>
        <begin position="27"/>
        <end position="313"/>
    </location>
</feature>
<accession>A0A1E5Q2I9</accession>
<organism evidence="7 8">
    <name type="scientific">Streptomyces subrutilus</name>
    <dbReference type="NCBI Taxonomy" id="36818"/>
    <lineage>
        <taxon>Bacteria</taxon>
        <taxon>Bacillati</taxon>
        <taxon>Actinomycetota</taxon>
        <taxon>Actinomycetes</taxon>
        <taxon>Kitasatosporales</taxon>
        <taxon>Streptomycetaceae</taxon>
        <taxon>Streptomyces</taxon>
    </lineage>
</organism>
<dbReference type="InterPro" id="IPR042098">
    <property type="entry name" value="TauD-like_sf"/>
</dbReference>
<evidence type="ECO:0000259" key="6">
    <source>
        <dbReference type="Pfam" id="PF02668"/>
    </source>
</evidence>
<dbReference type="InterPro" id="IPR003819">
    <property type="entry name" value="TauD/TfdA-like"/>
</dbReference>
<dbReference type="PANTHER" id="PTHR10696">
    <property type="entry name" value="GAMMA-BUTYROBETAINE HYDROXYLASE-RELATED"/>
    <property type="match status" value="1"/>
</dbReference>
<evidence type="ECO:0000256" key="2">
    <source>
        <dbReference type="ARBA" id="ARBA00023002"/>
    </source>
</evidence>
<dbReference type="GO" id="GO:0016491">
    <property type="term" value="F:oxidoreductase activity"/>
    <property type="evidence" value="ECO:0007669"/>
    <property type="project" value="UniProtKB-KW"/>
</dbReference>
<dbReference type="Proteomes" id="UP000095705">
    <property type="component" value="Unassembled WGS sequence"/>
</dbReference>
<dbReference type="GO" id="GO:0017000">
    <property type="term" value="P:antibiotic biosynthetic process"/>
    <property type="evidence" value="ECO:0007669"/>
    <property type="project" value="UniProtKB-KW"/>
</dbReference>
<feature type="region of interest" description="Disordered" evidence="5">
    <location>
        <begin position="317"/>
        <end position="336"/>
    </location>
</feature>
<protein>
    <recommendedName>
        <fullName evidence="6">TauD/TfdA-like domain-containing protein</fullName>
    </recommendedName>
</protein>
<evidence type="ECO:0000256" key="3">
    <source>
        <dbReference type="ARBA" id="ARBA00023004"/>
    </source>
</evidence>
<keyword evidence="2" id="KW-0560">Oxidoreductase</keyword>
<evidence type="ECO:0000256" key="4">
    <source>
        <dbReference type="ARBA" id="ARBA00023194"/>
    </source>
</evidence>
<reference evidence="7 8" key="1">
    <citation type="submission" date="2016-08" db="EMBL/GenBank/DDBJ databases">
        <title>The complete genome of Streptomyces subrutilus 10-1-1.</title>
        <authorList>
            <person name="Chen X."/>
        </authorList>
    </citation>
    <scope>NUCLEOTIDE SEQUENCE [LARGE SCALE GENOMIC DNA]</scope>
    <source>
        <strain evidence="7 8">10-1-1</strain>
    </source>
</reference>
<sequence length="336" mass="36401">MSTPAPRLDLSPGAPPILHVPTPAPAELPAWAAAQRHTLHGLVTEHGAVLVRGLGLCDSAQAAAVFGQLVPALMADTETFAPRQTHAPGVYSSTVWPANQPMCMHHELSYTHSPPGLMLLACLTAPAEGGATALADSATVLDALPPELVHRFEEEGWLLTRTYNDDIGASWTEAFGTEDPAAVENYCRANSIEFTWQGDGSLRTSQRRPAVVRHPVTGRRCWFNQIAFLNEWTLAPEIREYLVDVYGPEALPFNTRFGDGAPISEDMVELINTVYAEHTVREPWQSGDLMLIDNIRTAHSREAFEPPREVLVAMAAPHAPASLPPTPTAASEGSTR</sequence>
<keyword evidence="8" id="KW-1185">Reference proteome</keyword>
<dbReference type="Pfam" id="PF02668">
    <property type="entry name" value="TauD"/>
    <property type="match status" value="1"/>
</dbReference>
<dbReference type="RefSeq" id="WP_069924265.1">
    <property type="nucleotide sequence ID" value="NZ_MEHK01000001.1"/>
</dbReference>
<proteinExistence type="predicted"/>
<keyword evidence="3" id="KW-0408">Iron</keyword>
<dbReference type="EMBL" id="MEHK01000001">
    <property type="protein sequence ID" value="OEJ36088.1"/>
    <property type="molecule type" value="Genomic_DNA"/>
</dbReference>
<evidence type="ECO:0000313" key="8">
    <source>
        <dbReference type="Proteomes" id="UP000095705"/>
    </source>
</evidence>
<dbReference type="Gene3D" id="3.60.130.10">
    <property type="entry name" value="Clavaminate synthase-like"/>
    <property type="match status" value="1"/>
</dbReference>
<name>A0A1E5Q2I9_9ACTN</name>
<dbReference type="PANTHER" id="PTHR10696:SF56">
    <property type="entry name" value="TAUD_TFDA-LIKE DOMAIN-CONTAINING PROTEIN"/>
    <property type="match status" value="1"/>
</dbReference>
<keyword evidence="4" id="KW-0045">Antibiotic biosynthesis</keyword>
<evidence type="ECO:0000256" key="5">
    <source>
        <dbReference type="SAM" id="MobiDB-lite"/>
    </source>
</evidence>
<dbReference type="STRING" id="36818.BGK67_30740"/>
<gene>
    <name evidence="7" type="ORF">BGK67_30740</name>
</gene>
<evidence type="ECO:0000313" key="7">
    <source>
        <dbReference type="EMBL" id="OEJ36088.1"/>
    </source>
</evidence>
<dbReference type="InterPro" id="IPR050411">
    <property type="entry name" value="AlphaKG_dependent_hydroxylases"/>
</dbReference>
<dbReference type="AlphaFoldDB" id="A0A1E5Q2I9"/>
<evidence type="ECO:0000256" key="1">
    <source>
        <dbReference type="ARBA" id="ARBA00001954"/>
    </source>
</evidence>
<dbReference type="OrthoDB" id="9769888at2"/>
<comment type="cofactor">
    <cofactor evidence="1">
        <name>Fe(2+)</name>
        <dbReference type="ChEBI" id="CHEBI:29033"/>
    </cofactor>
</comment>